<protein>
    <submittedName>
        <fullName evidence="11">Cytochrome c551</fullName>
    </submittedName>
</protein>
<dbReference type="Proteomes" id="UP000276443">
    <property type="component" value="Unassembled WGS sequence"/>
</dbReference>
<keyword evidence="3 7" id="KW-0479">Metal-binding</keyword>
<evidence type="ECO:0000313" key="12">
    <source>
        <dbReference type="Proteomes" id="UP000276443"/>
    </source>
</evidence>
<dbReference type="GO" id="GO:0005506">
    <property type="term" value="F:iron ion binding"/>
    <property type="evidence" value="ECO:0007669"/>
    <property type="project" value="InterPro"/>
</dbReference>
<dbReference type="SUPFAM" id="SSF46626">
    <property type="entry name" value="Cytochrome c"/>
    <property type="match status" value="1"/>
</dbReference>
<dbReference type="OrthoDB" id="7933886at2"/>
<dbReference type="PANTHER" id="PTHR37823:SF3">
    <property type="entry name" value="CYTOCHROME C-551"/>
    <property type="match status" value="1"/>
</dbReference>
<gene>
    <name evidence="11" type="ORF">EDC24_1569</name>
</gene>
<dbReference type="PROSITE" id="PS51007">
    <property type="entry name" value="CYTC"/>
    <property type="match status" value="1"/>
</dbReference>
<keyword evidence="4" id="KW-0249">Electron transport</keyword>
<keyword evidence="9" id="KW-0732">Signal</keyword>
<dbReference type="EMBL" id="RKRF01000008">
    <property type="protein sequence ID" value="RPF54371.1"/>
    <property type="molecule type" value="Genomic_DNA"/>
</dbReference>
<keyword evidence="1" id="KW-0813">Transport</keyword>
<evidence type="ECO:0000256" key="8">
    <source>
        <dbReference type="SAM" id="MobiDB-lite"/>
    </source>
</evidence>
<dbReference type="GO" id="GO:0020037">
    <property type="term" value="F:heme binding"/>
    <property type="evidence" value="ECO:0007669"/>
    <property type="project" value="InterPro"/>
</dbReference>
<evidence type="ECO:0000256" key="9">
    <source>
        <dbReference type="SAM" id="SignalP"/>
    </source>
</evidence>
<comment type="caution">
    <text evidence="11">The sequence shown here is derived from an EMBL/GenBank/DDBJ whole genome shotgun (WGS) entry which is preliminary data.</text>
</comment>
<dbReference type="InterPro" id="IPR012218">
    <property type="entry name" value="Cyt_c_BACSU-c550-type"/>
</dbReference>
<feature type="signal peptide" evidence="9">
    <location>
        <begin position="1"/>
        <end position="19"/>
    </location>
</feature>
<keyword evidence="5 7" id="KW-0408">Iron</keyword>
<feature type="chain" id="PRO_5038949033" evidence="9">
    <location>
        <begin position="20"/>
        <end position="132"/>
    </location>
</feature>
<feature type="binding site" description="covalent" evidence="6">
    <location>
        <position position="76"/>
    </location>
    <ligand>
        <name>heme c</name>
        <dbReference type="ChEBI" id="CHEBI:61717"/>
    </ligand>
</feature>
<feature type="binding site" description="axial binding residue" evidence="7">
    <location>
        <position position="77"/>
    </location>
    <ligand>
        <name>heme c</name>
        <dbReference type="ChEBI" id="CHEBI:61717"/>
    </ligand>
    <ligandPart>
        <name>Fe</name>
        <dbReference type="ChEBI" id="CHEBI:18248"/>
    </ligandPart>
</feature>
<evidence type="ECO:0000313" key="11">
    <source>
        <dbReference type="EMBL" id="RPF54371.1"/>
    </source>
</evidence>
<dbReference type="PANTHER" id="PTHR37823">
    <property type="entry name" value="CYTOCHROME C-553-LIKE"/>
    <property type="match status" value="1"/>
</dbReference>
<proteinExistence type="predicted"/>
<dbReference type="InterPro" id="IPR051811">
    <property type="entry name" value="Cytochrome_c550/c551-like"/>
</dbReference>
<dbReference type="PROSITE" id="PS51257">
    <property type="entry name" value="PROKAR_LIPOPROTEIN"/>
    <property type="match status" value="1"/>
</dbReference>
<evidence type="ECO:0000259" key="10">
    <source>
        <dbReference type="PROSITE" id="PS51007"/>
    </source>
</evidence>
<evidence type="ECO:0000256" key="2">
    <source>
        <dbReference type="ARBA" id="ARBA00022617"/>
    </source>
</evidence>
<evidence type="ECO:0000256" key="4">
    <source>
        <dbReference type="ARBA" id="ARBA00022982"/>
    </source>
</evidence>
<keyword evidence="2 6" id="KW-0349">Heme</keyword>
<dbReference type="InterPro" id="IPR009056">
    <property type="entry name" value="Cyt_c-like_dom"/>
</dbReference>
<evidence type="ECO:0000256" key="7">
    <source>
        <dbReference type="PIRSR" id="PIRSR000025-2"/>
    </source>
</evidence>
<keyword evidence="12" id="KW-1185">Reference proteome</keyword>
<evidence type="ECO:0000256" key="6">
    <source>
        <dbReference type="PIRSR" id="PIRSR000025-1"/>
    </source>
</evidence>
<reference evidence="11 12" key="1">
    <citation type="submission" date="2018-11" db="EMBL/GenBank/DDBJ databases">
        <title>Genomic Encyclopedia of Type Strains, Phase IV (KMG-IV): sequencing the most valuable type-strain genomes for metagenomic binning, comparative biology and taxonomic classification.</title>
        <authorList>
            <person name="Goeker M."/>
        </authorList>
    </citation>
    <scope>NUCLEOTIDE SEQUENCE [LARGE SCALE GENOMIC DNA]</scope>
    <source>
        <strain evidence="11 12">DSM 18090</strain>
    </source>
</reference>
<dbReference type="AlphaFoldDB" id="A0A3N5CBW1"/>
<organism evidence="11 12">
    <name type="scientific">Aquisalibacillus elongatus</name>
    <dbReference type="NCBI Taxonomy" id="485577"/>
    <lineage>
        <taxon>Bacteria</taxon>
        <taxon>Bacillati</taxon>
        <taxon>Bacillota</taxon>
        <taxon>Bacilli</taxon>
        <taxon>Bacillales</taxon>
        <taxon>Bacillaceae</taxon>
        <taxon>Aquisalibacillus</taxon>
    </lineage>
</organism>
<feature type="region of interest" description="Disordered" evidence="8">
    <location>
        <begin position="22"/>
        <end position="66"/>
    </location>
</feature>
<dbReference type="PIRSF" id="PIRSF000025">
    <property type="entry name" value="Cytc_Bsub_c550"/>
    <property type="match status" value="1"/>
</dbReference>
<dbReference type="RefSeq" id="WP_124221310.1">
    <property type="nucleotide sequence ID" value="NZ_RKRF01000008.1"/>
</dbReference>
<dbReference type="InterPro" id="IPR036909">
    <property type="entry name" value="Cyt_c-like_dom_sf"/>
</dbReference>
<dbReference type="GO" id="GO:0009055">
    <property type="term" value="F:electron transfer activity"/>
    <property type="evidence" value="ECO:0007669"/>
    <property type="project" value="InterPro"/>
</dbReference>
<evidence type="ECO:0000256" key="1">
    <source>
        <dbReference type="ARBA" id="ARBA00022448"/>
    </source>
</evidence>
<evidence type="ECO:0000256" key="5">
    <source>
        <dbReference type="ARBA" id="ARBA00023004"/>
    </source>
</evidence>
<sequence>MKKLLVGVFSVFLVLAACGGGGDDGGENGDTGNEESGQEQDGGTDEGGTDEGTEGDAGGDTAQAGEQLYQNNCAQCHGGDLNGANGPSLQNAGDDYDIDEIVGIIQNGQGAMPAQDVNDEDANTIAEWLVNQ</sequence>
<feature type="domain" description="Cytochrome c" evidence="10">
    <location>
        <begin position="60"/>
        <end position="132"/>
    </location>
</feature>
<feature type="binding site" description="axial binding residue" evidence="7">
    <location>
        <position position="112"/>
    </location>
    <ligand>
        <name>heme c</name>
        <dbReference type="ChEBI" id="CHEBI:61717"/>
    </ligand>
    <ligandPart>
        <name>Fe</name>
        <dbReference type="ChEBI" id="CHEBI:18248"/>
    </ligandPart>
</feature>
<feature type="compositionally biased region" description="Acidic residues" evidence="8">
    <location>
        <begin position="24"/>
        <end position="54"/>
    </location>
</feature>
<dbReference type="Pfam" id="PF13442">
    <property type="entry name" value="Cytochrome_CBB3"/>
    <property type="match status" value="1"/>
</dbReference>
<accession>A0A3N5CBW1</accession>
<dbReference type="GO" id="GO:0016020">
    <property type="term" value="C:membrane"/>
    <property type="evidence" value="ECO:0007669"/>
    <property type="project" value="InterPro"/>
</dbReference>
<dbReference type="Gene3D" id="1.10.760.10">
    <property type="entry name" value="Cytochrome c-like domain"/>
    <property type="match status" value="1"/>
</dbReference>
<name>A0A3N5CBW1_9BACI</name>
<feature type="binding site" description="covalent" evidence="6">
    <location>
        <position position="73"/>
    </location>
    <ligand>
        <name>heme c</name>
        <dbReference type="ChEBI" id="CHEBI:61717"/>
    </ligand>
</feature>
<comment type="PTM">
    <text evidence="6">Binds 1 heme c group covalently per subunit.</text>
</comment>
<evidence type="ECO:0000256" key="3">
    <source>
        <dbReference type="ARBA" id="ARBA00022723"/>
    </source>
</evidence>